<dbReference type="RefSeq" id="WP_379789051.1">
    <property type="nucleotide sequence ID" value="NZ_JBHSHL010000051.1"/>
</dbReference>
<keyword evidence="5" id="KW-0408">Iron</keyword>
<evidence type="ECO:0000256" key="1">
    <source>
        <dbReference type="ARBA" id="ARBA00001966"/>
    </source>
</evidence>
<accession>A0ABV9QP51</accession>
<name>A0ABV9QP51_9FIRM</name>
<dbReference type="Pfam" id="PF16199">
    <property type="entry name" value="Radical_SAM_C"/>
    <property type="match status" value="1"/>
</dbReference>
<evidence type="ECO:0000256" key="2">
    <source>
        <dbReference type="ARBA" id="ARBA00022485"/>
    </source>
</evidence>
<dbReference type="InterPro" id="IPR058240">
    <property type="entry name" value="rSAM_sf"/>
</dbReference>
<reference evidence="9" key="1">
    <citation type="journal article" date="2019" name="Int. J. Syst. Evol. Microbiol.">
        <title>The Global Catalogue of Microorganisms (GCM) 10K type strain sequencing project: providing services to taxonomists for standard genome sequencing and annotation.</title>
        <authorList>
            <consortium name="The Broad Institute Genomics Platform"/>
            <consortium name="The Broad Institute Genome Sequencing Center for Infectious Disease"/>
            <person name="Wu L."/>
            <person name="Ma J."/>
        </authorList>
    </citation>
    <scope>NUCLEOTIDE SEQUENCE [LARGE SCALE GENOMIC DNA]</scope>
    <source>
        <strain evidence="9">CCUG 46385</strain>
    </source>
</reference>
<keyword evidence="6" id="KW-0411">Iron-sulfur</keyword>
<comment type="caution">
    <text evidence="8">The sequence shown here is derived from an EMBL/GenBank/DDBJ whole genome shotgun (WGS) entry which is preliminary data.</text>
</comment>
<evidence type="ECO:0000256" key="6">
    <source>
        <dbReference type="ARBA" id="ARBA00023014"/>
    </source>
</evidence>
<keyword evidence="3" id="KW-0949">S-adenosyl-L-methionine</keyword>
<comment type="cofactor">
    <cofactor evidence="1">
        <name>[4Fe-4S] cluster</name>
        <dbReference type="ChEBI" id="CHEBI:49883"/>
    </cofactor>
</comment>
<evidence type="ECO:0000256" key="4">
    <source>
        <dbReference type="ARBA" id="ARBA00022723"/>
    </source>
</evidence>
<dbReference type="Gene3D" id="3.80.30.20">
    <property type="entry name" value="tm_1862 like domain"/>
    <property type="match status" value="1"/>
</dbReference>
<protein>
    <submittedName>
        <fullName evidence="8">Elongator complex protein 3</fullName>
    </submittedName>
</protein>
<keyword evidence="4" id="KW-0479">Metal-binding</keyword>
<gene>
    <name evidence="8" type="ORF">ACFO4R_10430</name>
</gene>
<feature type="domain" description="Radical SAM core" evidence="7">
    <location>
        <begin position="1"/>
        <end position="230"/>
    </location>
</feature>
<dbReference type="InterPro" id="IPR006638">
    <property type="entry name" value="Elp3/MiaA/NifB-like_rSAM"/>
</dbReference>
<dbReference type="InterPro" id="IPR023404">
    <property type="entry name" value="rSAM_horseshoe"/>
</dbReference>
<dbReference type="PANTHER" id="PTHR11135:SF0">
    <property type="entry name" value="ELONGATOR COMPLEX PROTEIN 3"/>
    <property type="match status" value="1"/>
</dbReference>
<dbReference type="SMART" id="SM00729">
    <property type="entry name" value="Elp3"/>
    <property type="match status" value="1"/>
</dbReference>
<dbReference type="EMBL" id="JBHSHL010000051">
    <property type="protein sequence ID" value="MFC4805486.1"/>
    <property type="molecule type" value="Genomic_DNA"/>
</dbReference>
<evidence type="ECO:0000313" key="9">
    <source>
        <dbReference type="Proteomes" id="UP001595916"/>
    </source>
</evidence>
<dbReference type="SUPFAM" id="SSF102114">
    <property type="entry name" value="Radical SAM enzymes"/>
    <property type="match status" value="1"/>
</dbReference>
<dbReference type="PROSITE" id="PS51918">
    <property type="entry name" value="RADICAL_SAM"/>
    <property type="match status" value="1"/>
</dbReference>
<dbReference type="InterPro" id="IPR032432">
    <property type="entry name" value="Radical_SAM_C"/>
</dbReference>
<dbReference type="InterPro" id="IPR039661">
    <property type="entry name" value="ELP3"/>
</dbReference>
<keyword evidence="9" id="KW-1185">Reference proteome</keyword>
<evidence type="ECO:0000256" key="5">
    <source>
        <dbReference type="ARBA" id="ARBA00023004"/>
    </source>
</evidence>
<dbReference type="SFLD" id="SFLDG01082">
    <property type="entry name" value="B12-binding_domain_containing"/>
    <property type="match status" value="1"/>
</dbReference>
<keyword evidence="2" id="KW-0004">4Fe-4S</keyword>
<dbReference type="Proteomes" id="UP001595916">
    <property type="component" value="Unassembled WGS sequence"/>
</dbReference>
<evidence type="ECO:0000256" key="3">
    <source>
        <dbReference type="ARBA" id="ARBA00022691"/>
    </source>
</evidence>
<dbReference type="InterPro" id="IPR007197">
    <property type="entry name" value="rSAM"/>
</dbReference>
<organism evidence="8 9">
    <name type="scientific">Filifactor villosus</name>
    <dbReference type="NCBI Taxonomy" id="29374"/>
    <lineage>
        <taxon>Bacteria</taxon>
        <taxon>Bacillati</taxon>
        <taxon>Bacillota</taxon>
        <taxon>Clostridia</taxon>
        <taxon>Peptostreptococcales</taxon>
        <taxon>Filifactoraceae</taxon>
        <taxon>Filifactor</taxon>
    </lineage>
</organism>
<proteinExistence type="predicted"/>
<evidence type="ECO:0000259" key="7">
    <source>
        <dbReference type="PROSITE" id="PS51918"/>
    </source>
</evidence>
<dbReference type="CDD" id="cd01335">
    <property type="entry name" value="Radical_SAM"/>
    <property type="match status" value="1"/>
</dbReference>
<dbReference type="SFLD" id="SFLDG01086">
    <property type="entry name" value="elongater_protein-like"/>
    <property type="match status" value="1"/>
</dbReference>
<sequence length="367" mass="42744">MNSRITIPIFVPHKGCPNDCYFCNQRRITGFVEEMTPERARRIIEEYLGFSGDNRRFEIAFFGGSFTAIPKEKRRALLEVAKEYIDGHRRIDYAHISTRPDCIDDEILDELDAYGVRVIELGVQSLDEEVLKQSNRGHDTICVYRSVRKIRERGFLLGLQMMTGLKADTAEKSLDTAHKFVLLRPDMVRIYPTLVIRDTAFEQQLQRGEYLPWSLEETIDVVKRCKVLFERSGIRVMRMGLQPSDTVQLGSSVVDGPFHAAFGELVYTAMYRDFLEKVLFFDGNGENERDVSGRNRNKEGSPSYTITVNRREISKWVGEKRSTCEYFRLKYGVELRFRPHEEEAVIIEEKKYRPEEVIEDLYRSYAL</sequence>
<dbReference type="PANTHER" id="PTHR11135">
    <property type="entry name" value="HISTONE ACETYLTRANSFERASE-RELATED"/>
    <property type="match status" value="1"/>
</dbReference>
<dbReference type="Pfam" id="PF04055">
    <property type="entry name" value="Radical_SAM"/>
    <property type="match status" value="1"/>
</dbReference>
<evidence type="ECO:0000313" key="8">
    <source>
        <dbReference type="EMBL" id="MFC4805486.1"/>
    </source>
</evidence>
<dbReference type="SFLD" id="SFLDS00029">
    <property type="entry name" value="Radical_SAM"/>
    <property type="match status" value="1"/>
</dbReference>